<organism evidence="4 5">
    <name type="scientific">Labrus bergylta</name>
    <name type="common">ballan wrasse</name>
    <dbReference type="NCBI Taxonomy" id="56723"/>
    <lineage>
        <taxon>Eukaryota</taxon>
        <taxon>Metazoa</taxon>
        <taxon>Chordata</taxon>
        <taxon>Craniata</taxon>
        <taxon>Vertebrata</taxon>
        <taxon>Euteleostomi</taxon>
        <taxon>Actinopterygii</taxon>
        <taxon>Neopterygii</taxon>
        <taxon>Teleostei</taxon>
        <taxon>Neoteleostei</taxon>
        <taxon>Acanthomorphata</taxon>
        <taxon>Eupercaria</taxon>
        <taxon>Labriformes</taxon>
        <taxon>Labridae</taxon>
        <taxon>Labrus</taxon>
    </lineage>
</organism>
<feature type="domain" description="ZP" evidence="3">
    <location>
        <begin position="605"/>
        <end position="769"/>
    </location>
</feature>
<sequence length="769" mass="85814">MNICWLLLCGVALLLALPVCVTSSVPTGRFQTRCLERHFSLSVKSSFLGLKTRFDFEDQYGLHSLTDQEATLCGYSVIISDVGDLVFRASFLACHVQSKTDTDYHLRLWFVNVQADGEEEVYPLQLHCLLQGQWSPREIVCEENYMEVSVQRPVLPVTSKNQKKGSDGADLAVMFHTADHPPHEARVLSPTKAAALGYHISLSSSHLILRCHYSSPLSYLIKETGADLEIVRATLMFRLESNFLSVDVTVACPLNDAAADGPDLLWAVPLILSPLVHGQFKDKGVRIGMNGQSLTESEFKERGFKMGLQEGRVEVRIPLGDSGGHIRSGVLRGQYSQAMLVDLFFMSQWEDERWTLTQYRCFRLLKTPLIPQIPIFTDNTVPSEGFFSVTLGVFAADVSLQKVTVDGSGDLLIWTYSNQTLSDKDLSVSKLSHPNGSHSYRVLFPVSHPKVIPEHIGGGFKTYSIFFTFSLTISPSGEVLHHHTSIEPSVEYKASSSPKLEGKCTESSLLVLLHHGAQSELQWELYLGVRKVDWDLVKMGGLVLEAEEDYLTVEIPLSSPVMNYGEVTLKGFVAGVEVSVVDAKSLKPEDRLVHECTFPVREFLLCLPDGRIVAVVDTTHTIPPAQPNRTTLLDPGCVPMETDSARALFSFSMDSCGTTMNAEGNFLVYENQISYSQDFLPSKDPLIHRDSPYRLTIQCHYPINENHTVAFHHPLNSSLHLLPTPVKRIRREAATTVSVWNTWMLISMVFLLMLCSWITAYLICKSNKI</sequence>
<dbReference type="InterPro" id="IPR055356">
    <property type="entry name" value="ZP-N"/>
</dbReference>
<keyword evidence="1" id="KW-1133">Transmembrane helix</keyword>
<keyword evidence="1" id="KW-0812">Transmembrane</keyword>
<evidence type="ECO:0000313" key="4">
    <source>
        <dbReference type="Ensembl" id="ENSLBEP00000037527.1"/>
    </source>
</evidence>
<reference evidence="4" key="2">
    <citation type="submission" date="2025-09" db="UniProtKB">
        <authorList>
            <consortium name="Ensembl"/>
        </authorList>
    </citation>
    <scope>IDENTIFICATION</scope>
</reference>
<feature type="transmembrane region" description="Helical" evidence="1">
    <location>
        <begin position="740"/>
        <end position="764"/>
    </location>
</feature>
<evidence type="ECO:0000256" key="1">
    <source>
        <dbReference type="SAM" id="Phobius"/>
    </source>
</evidence>
<dbReference type="Gene3D" id="2.60.40.3210">
    <property type="entry name" value="Zona pellucida, ZP-N domain"/>
    <property type="match status" value="1"/>
</dbReference>
<dbReference type="Pfam" id="PF26562">
    <property type="entry name" value="Ig-like"/>
    <property type="match status" value="1"/>
</dbReference>
<dbReference type="OrthoDB" id="8945590at2759"/>
<keyword evidence="1" id="KW-0472">Membrane</keyword>
<dbReference type="PANTHER" id="PTHR47130">
    <property type="entry name" value="SI:DKEY-19B23.11-RELATED"/>
    <property type="match status" value="1"/>
</dbReference>
<accession>A0A3Q3GT73</accession>
<feature type="chain" id="PRO_5018567693" evidence="2">
    <location>
        <begin position="24"/>
        <end position="769"/>
    </location>
</feature>
<proteinExistence type="predicted"/>
<evidence type="ECO:0000313" key="5">
    <source>
        <dbReference type="Proteomes" id="UP000261660"/>
    </source>
</evidence>
<evidence type="ECO:0000256" key="2">
    <source>
        <dbReference type="SAM" id="SignalP"/>
    </source>
</evidence>
<dbReference type="InterPro" id="IPR058876">
    <property type="entry name" value="Ig-like_ZP"/>
</dbReference>
<dbReference type="GeneTree" id="ENSGT00940000163503"/>
<name>A0A3Q3GT73_9LABR</name>
<dbReference type="Pfam" id="PF23344">
    <property type="entry name" value="ZP-N"/>
    <property type="match status" value="1"/>
</dbReference>
<dbReference type="PANTHER" id="PTHR47130:SF1">
    <property type="entry name" value="ZP DOMAIN-CONTAINING PROTEIN"/>
    <property type="match status" value="1"/>
</dbReference>
<dbReference type="Proteomes" id="UP000261660">
    <property type="component" value="Unplaced"/>
</dbReference>
<dbReference type="InterPro" id="IPR001507">
    <property type="entry name" value="ZP_dom"/>
</dbReference>
<dbReference type="PROSITE" id="PS51034">
    <property type="entry name" value="ZP_2"/>
    <property type="match status" value="1"/>
</dbReference>
<feature type="signal peptide" evidence="2">
    <location>
        <begin position="1"/>
        <end position="23"/>
    </location>
</feature>
<keyword evidence="5" id="KW-1185">Reference proteome</keyword>
<dbReference type="InterPro" id="IPR057638">
    <property type="entry name" value="Ig_ZP2_2nd"/>
</dbReference>
<dbReference type="Pfam" id="PF23736">
    <property type="entry name" value="Ig_ZP2"/>
    <property type="match status" value="1"/>
</dbReference>
<protein>
    <submittedName>
        <fullName evidence="4">Uncharacterized LOC109980733</fullName>
    </submittedName>
</protein>
<keyword evidence="2" id="KW-0732">Signal</keyword>
<dbReference type="STRING" id="56723.ENSLBEP00000037527"/>
<dbReference type="Ensembl" id="ENSLBET00000039078.1">
    <property type="protein sequence ID" value="ENSLBEP00000037527.1"/>
    <property type="gene ID" value="ENSLBEG00000028010.1"/>
</dbReference>
<dbReference type="InParanoid" id="A0A3Q3GT73"/>
<dbReference type="AlphaFoldDB" id="A0A3Q3GT73"/>
<evidence type="ECO:0000259" key="3">
    <source>
        <dbReference type="PROSITE" id="PS51034"/>
    </source>
</evidence>
<reference evidence="4" key="1">
    <citation type="submission" date="2025-08" db="UniProtKB">
        <authorList>
            <consortium name="Ensembl"/>
        </authorList>
    </citation>
    <scope>IDENTIFICATION</scope>
</reference>